<dbReference type="EMBL" id="PDOB01000036">
    <property type="protein sequence ID" value="PIL38445.1"/>
    <property type="molecule type" value="Genomic_DNA"/>
</dbReference>
<evidence type="ECO:0000256" key="1">
    <source>
        <dbReference type="ARBA" id="ARBA00022729"/>
    </source>
</evidence>
<evidence type="ECO:0000259" key="3">
    <source>
        <dbReference type="SMART" id="SM00062"/>
    </source>
</evidence>
<evidence type="ECO:0000313" key="4">
    <source>
        <dbReference type="EMBL" id="PIL38445.1"/>
    </source>
</evidence>
<dbReference type="SMART" id="SM00062">
    <property type="entry name" value="PBPb"/>
    <property type="match status" value="1"/>
</dbReference>
<accession>A0A2G8SXC5</accession>
<dbReference type="NCBIfam" id="TIGR03871">
    <property type="entry name" value="ABC_peri_MoxJ_2"/>
    <property type="match status" value="1"/>
</dbReference>
<keyword evidence="1" id="KW-0732">Signal</keyword>
<reference evidence="4 5" key="1">
    <citation type="submission" date="2017-10" db="EMBL/GenBank/DDBJ databases">
        <title>Massilia psychrophilum sp. nov., a novel purple-pigmented bacterium isolated from Tianshan glacier, Xinjiang Municipality, China.</title>
        <authorList>
            <person name="Wang H."/>
        </authorList>
    </citation>
    <scope>NUCLEOTIDE SEQUENCE [LARGE SCALE GENOMIC DNA]</scope>
    <source>
        <strain evidence="4 5">JCM 30813</strain>
    </source>
</reference>
<keyword evidence="5" id="KW-1185">Reference proteome</keyword>
<evidence type="ECO:0000256" key="2">
    <source>
        <dbReference type="SAM" id="MobiDB-lite"/>
    </source>
</evidence>
<name>A0A2G8SXC5_9BURK</name>
<dbReference type="PANTHER" id="PTHR35936">
    <property type="entry name" value="MEMBRANE-BOUND LYTIC MUREIN TRANSGLYCOSYLASE F"/>
    <property type="match status" value="1"/>
</dbReference>
<proteinExistence type="predicted"/>
<comment type="caution">
    <text evidence="4">The sequence shown here is derived from an EMBL/GenBank/DDBJ whole genome shotgun (WGS) entry which is preliminary data.</text>
</comment>
<dbReference type="SUPFAM" id="SSF53850">
    <property type="entry name" value="Periplasmic binding protein-like II"/>
    <property type="match status" value="1"/>
</dbReference>
<sequence length="281" mass="30856">MLAAAAGGLRAQPQAEPEPQKTLRVCQDPNNLPFSNRALEGFENKIAALLATELGWKIDYTWYPQRMGFIRNTLRAKEPDSDTFKCDLVTSVAAGFDMGATTRPYYRSTYSMAYVKGKGLDGVRTLEDLKKLDAGQRAKLRLGIFGGSPVANWLLENGLIEQIVSYQQQSGDAERYPGEMVEKDLASGVIDVAFIWGPIAGYFSQQSKTVPIVAIPLKPQPGVKFDFEIAMATRFGEAAYKKLIDEALDKKRPQINAILAQYGVPLLELAPPAPVQAAARK</sequence>
<feature type="region of interest" description="Disordered" evidence="2">
    <location>
        <begin position="1"/>
        <end position="21"/>
    </location>
</feature>
<dbReference type="Gene3D" id="3.40.190.10">
    <property type="entry name" value="Periplasmic binding protein-like II"/>
    <property type="match status" value="2"/>
</dbReference>
<dbReference type="PANTHER" id="PTHR35936:SF17">
    <property type="entry name" value="ARGININE-BINDING EXTRACELLULAR PROTEIN ARTP"/>
    <property type="match status" value="1"/>
</dbReference>
<dbReference type="AlphaFoldDB" id="A0A2G8SXC5"/>
<feature type="domain" description="Solute-binding protein family 3/N-terminal" evidence="3">
    <location>
        <begin position="22"/>
        <end position="266"/>
    </location>
</feature>
<gene>
    <name evidence="4" type="ORF">CR103_18055</name>
</gene>
<protein>
    <submittedName>
        <fullName evidence="4">ABC transporter substrate-binding protein</fullName>
    </submittedName>
</protein>
<dbReference type="Proteomes" id="UP000228593">
    <property type="component" value="Unassembled WGS sequence"/>
</dbReference>
<dbReference type="OrthoDB" id="176845at2"/>
<dbReference type="InterPro" id="IPR022448">
    <property type="entry name" value="Quinoprotein_dehydrogenase"/>
</dbReference>
<organism evidence="4 5">
    <name type="scientific">Massilia psychrophila</name>
    <dbReference type="NCBI Taxonomy" id="1603353"/>
    <lineage>
        <taxon>Bacteria</taxon>
        <taxon>Pseudomonadati</taxon>
        <taxon>Pseudomonadota</taxon>
        <taxon>Betaproteobacteria</taxon>
        <taxon>Burkholderiales</taxon>
        <taxon>Oxalobacteraceae</taxon>
        <taxon>Telluria group</taxon>
        <taxon>Massilia</taxon>
    </lineage>
</organism>
<evidence type="ECO:0000313" key="5">
    <source>
        <dbReference type="Proteomes" id="UP000228593"/>
    </source>
</evidence>
<dbReference type="InterPro" id="IPR001638">
    <property type="entry name" value="Solute-binding_3/MltF_N"/>
</dbReference>